<dbReference type="GeneID" id="93646889"/>
<evidence type="ECO:0000256" key="1">
    <source>
        <dbReference type="ARBA" id="ARBA00009063"/>
    </source>
</evidence>
<accession>A0A177ECE6</accession>
<dbReference type="SUPFAM" id="SSF47661">
    <property type="entry name" value="t-snare proteins"/>
    <property type="match status" value="1"/>
</dbReference>
<dbReference type="GO" id="GO:0006906">
    <property type="term" value="P:vesicle fusion"/>
    <property type="evidence" value="ECO:0007669"/>
    <property type="project" value="TreeGrafter"/>
</dbReference>
<dbReference type="VEuPathDB" id="MicrosporidiaDB:NEDG_00539"/>
<dbReference type="GO" id="GO:0005484">
    <property type="term" value="F:SNAP receptor activity"/>
    <property type="evidence" value="ECO:0007669"/>
    <property type="project" value="TreeGrafter"/>
</dbReference>
<reference evidence="5 6" key="1">
    <citation type="submission" date="2016-02" db="EMBL/GenBank/DDBJ databases">
        <title>Discovery of a natural microsporidian pathogen with a broad tissue tropism in Caenorhabditis elegans.</title>
        <authorList>
            <person name="Luallen R.J."/>
            <person name="Reinke A.W."/>
            <person name="Tong L."/>
            <person name="Botts M.R."/>
            <person name="Felix M.-A."/>
            <person name="Troemel E.R."/>
        </authorList>
    </citation>
    <scope>NUCLEOTIDE SEQUENCE [LARGE SCALE GENOMIC DNA]</scope>
    <source>
        <strain evidence="5 6">JUm2807</strain>
    </source>
</reference>
<dbReference type="GO" id="GO:0031201">
    <property type="term" value="C:SNARE complex"/>
    <property type="evidence" value="ECO:0007669"/>
    <property type="project" value="TreeGrafter"/>
</dbReference>
<dbReference type="InterPro" id="IPR000727">
    <property type="entry name" value="T_SNARE_dom"/>
</dbReference>
<evidence type="ECO:0000259" key="4">
    <source>
        <dbReference type="PROSITE" id="PS50192"/>
    </source>
</evidence>
<dbReference type="GO" id="GO:0048278">
    <property type="term" value="P:vesicle docking"/>
    <property type="evidence" value="ECO:0007669"/>
    <property type="project" value="TreeGrafter"/>
</dbReference>
<dbReference type="OrthoDB" id="10255013at2759"/>
<keyword evidence="3" id="KW-1133">Transmembrane helix</keyword>
<feature type="coiled-coil region" evidence="2">
    <location>
        <begin position="54"/>
        <end position="81"/>
    </location>
</feature>
<protein>
    <recommendedName>
        <fullName evidence="4">t-SNARE coiled-coil homology domain-containing protein</fullName>
    </recommendedName>
</protein>
<feature type="transmembrane region" description="Helical" evidence="3">
    <location>
        <begin position="245"/>
        <end position="264"/>
    </location>
</feature>
<dbReference type="Gene3D" id="1.20.58.70">
    <property type="match status" value="1"/>
</dbReference>
<sequence>MSGLLEFLNRAKETNDTISGLSESVRVADTLKNRTTTVSLESGDETLTAMHKLHQEFKARVGAIKEEISQMKNENEEYLQVHGFDRNFSTRSKHLHSLARRLTLVIEDFRRVQNGFAKHEGERLKNQYLIAKPHASSDELFALEEQDKIRPMLQSIFTLGNKSAREVIMDAEKRRTSIESILQGVADLKDLSNDFVEFISTNGTDMDRVHIDVRSSAGQAYSAEEVIKEVATKAIRTQKAKKNSVIVLALLIILFIFFIGTRVIRM</sequence>
<comment type="similarity">
    <text evidence="1">Belongs to the syntaxin family.</text>
</comment>
<dbReference type="Proteomes" id="UP000185944">
    <property type="component" value="Unassembled WGS sequence"/>
</dbReference>
<proteinExistence type="inferred from homology"/>
<name>A0A177ECE6_9MICR</name>
<dbReference type="RefSeq" id="XP_067544054.1">
    <property type="nucleotide sequence ID" value="XM_067687957.1"/>
</dbReference>
<keyword evidence="6" id="KW-1185">Reference proteome</keyword>
<evidence type="ECO:0000313" key="6">
    <source>
        <dbReference type="Proteomes" id="UP000185944"/>
    </source>
</evidence>
<dbReference type="PROSITE" id="PS50192">
    <property type="entry name" value="T_SNARE"/>
    <property type="match status" value="1"/>
</dbReference>
<keyword evidence="2" id="KW-0175">Coiled coil</keyword>
<organism evidence="5 6">
    <name type="scientific">Nematocida displodere</name>
    <dbReference type="NCBI Taxonomy" id="1805483"/>
    <lineage>
        <taxon>Eukaryota</taxon>
        <taxon>Fungi</taxon>
        <taxon>Fungi incertae sedis</taxon>
        <taxon>Microsporidia</taxon>
        <taxon>Nematocida</taxon>
    </lineage>
</organism>
<dbReference type="InterPro" id="IPR010989">
    <property type="entry name" value="SNARE"/>
</dbReference>
<dbReference type="InterPro" id="IPR045242">
    <property type="entry name" value="Syntaxin"/>
</dbReference>
<keyword evidence="3" id="KW-0812">Transmembrane</keyword>
<dbReference type="GO" id="GO:0000149">
    <property type="term" value="F:SNARE binding"/>
    <property type="evidence" value="ECO:0007669"/>
    <property type="project" value="TreeGrafter"/>
</dbReference>
<gene>
    <name evidence="5" type="ORF">NEDG_00539</name>
</gene>
<dbReference type="AlphaFoldDB" id="A0A177ECE6"/>
<dbReference type="STRING" id="1805483.A0A177ECE6"/>
<dbReference type="GO" id="GO:0012505">
    <property type="term" value="C:endomembrane system"/>
    <property type="evidence" value="ECO:0007669"/>
    <property type="project" value="TreeGrafter"/>
</dbReference>
<dbReference type="GO" id="GO:0006886">
    <property type="term" value="P:intracellular protein transport"/>
    <property type="evidence" value="ECO:0007669"/>
    <property type="project" value="TreeGrafter"/>
</dbReference>
<evidence type="ECO:0000313" key="5">
    <source>
        <dbReference type="EMBL" id="OAG29406.1"/>
    </source>
</evidence>
<keyword evidence="3" id="KW-0472">Membrane</keyword>
<comment type="caution">
    <text evidence="5">The sequence shown here is derived from an EMBL/GenBank/DDBJ whole genome shotgun (WGS) entry which is preliminary data.</text>
</comment>
<evidence type="ECO:0000256" key="2">
    <source>
        <dbReference type="SAM" id="Coils"/>
    </source>
</evidence>
<dbReference type="EMBL" id="LTDL01000040">
    <property type="protein sequence ID" value="OAG29406.1"/>
    <property type="molecule type" value="Genomic_DNA"/>
</dbReference>
<feature type="domain" description="T-SNARE coiled-coil homology" evidence="4">
    <location>
        <begin position="168"/>
        <end position="230"/>
    </location>
</feature>
<evidence type="ECO:0000256" key="3">
    <source>
        <dbReference type="SAM" id="Phobius"/>
    </source>
</evidence>
<dbReference type="PANTHER" id="PTHR19957">
    <property type="entry name" value="SYNTAXIN"/>
    <property type="match status" value="1"/>
</dbReference>